<dbReference type="InterPro" id="IPR036629">
    <property type="entry name" value="YjbJ_sf"/>
</dbReference>
<reference evidence="2 3" key="1">
    <citation type="submission" date="2020-08" db="EMBL/GenBank/DDBJ databases">
        <title>Genomic Encyclopedia of Type Strains, Phase IV (KMG-IV): sequencing the most valuable type-strain genomes for metagenomic binning, comparative biology and taxonomic classification.</title>
        <authorList>
            <person name="Goeker M."/>
        </authorList>
    </citation>
    <scope>NUCLEOTIDE SEQUENCE [LARGE SCALE GENOMIC DNA]</scope>
    <source>
        <strain evidence="2 3">YC6723</strain>
    </source>
</reference>
<protein>
    <submittedName>
        <fullName evidence="2">Uncharacterized protein YjbJ (UPF0337 family)</fullName>
    </submittedName>
</protein>
<name>A0A840FN21_9SPHN</name>
<keyword evidence="1" id="KW-1133">Transmembrane helix</keyword>
<evidence type="ECO:0000313" key="2">
    <source>
        <dbReference type="EMBL" id="MBB4155318.1"/>
    </source>
</evidence>
<keyword evidence="3" id="KW-1185">Reference proteome</keyword>
<proteinExistence type="predicted"/>
<sequence>MNKHEIHGGARYVGGKIEKTVGDVVESRDWQVAGVVDQVAGGAENLYGRAQSVASDVAETAPGVIEHAREKTSDALHQAADEVRVRADSAAQAVRGNEGVAIAAATAAGLIGYALAWLIHGRRD</sequence>
<dbReference type="RefSeq" id="WP_183986707.1">
    <property type="nucleotide sequence ID" value="NZ_JACIEV010000011.1"/>
</dbReference>
<accession>A0A840FN21</accession>
<dbReference type="Proteomes" id="UP000529795">
    <property type="component" value="Unassembled WGS sequence"/>
</dbReference>
<evidence type="ECO:0000313" key="3">
    <source>
        <dbReference type="Proteomes" id="UP000529795"/>
    </source>
</evidence>
<gene>
    <name evidence="2" type="ORF">GGQ80_003238</name>
</gene>
<keyword evidence="1" id="KW-0812">Transmembrane</keyword>
<dbReference type="AlphaFoldDB" id="A0A840FN21"/>
<evidence type="ECO:0000256" key="1">
    <source>
        <dbReference type="SAM" id="Phobius"/>
    </source>
</evidence>
<dbReference type="EMBL" id="JACIEV010000011">
    <property type="protein sequence ID" value="MBB4155318.1"/>
    <property type="molecule type" value="Genomic_DNA"/>
</dbReference>
<organism evidence="2 3">
    <name type="scientific">Sphingomonas jinjuensis</name>
    <dbReference type="NCBI Taxonomy" id="535907"/>
    <lineage>
        <taxon>Bacteria</taxon>
        <taxon>Pseudomonadati</taxon>
        <taxon>Pseudomonadota</taxon>
        <taxon>Alphaproteobacteria</taxon>
        <taxon>Sphingomonadales</taxon>
        <taxon>Sphingomonadaceae</taxon>
        <taxon>Sphingomonas</taxon>
    </lineage>
</organism>
<feature type="transmembrane region" description="Helical" evidence="1">
    <location>
        <begin position="99"/>
        <end position="119"/>
    </location>
</feature>
<keyword evidence="1" id="KW-0472">Membrane</keyword>
<dbReference type="SUPFAM" id="SSF69047">
    <property type="entry name" value="Hypothetical protein YjbJ"/>
    <property type="match status" value="1"/>
</dbReference>
<comment type="caution">
    <text evidence="2">The sequence shown here is derived from an EMBL/GenBank/DDBJ whole genome shotgun (WGS) entry which is preliminary data.</text>
</comment>